<evidence type="ECO:0000256" key="1">
    <source>
        <dbReference type="SAM" id="MobiDB-lite"/>
    </source>
</evidence>
<evidence type="ECO:0000313" key="4">
    <source>
        <dbReference type="Proteomes" id="UP001295423"/>
    </source>
</evidence>
<protein>
    <recommendedName>
        <fullName evidence="5">Deacetylase sirtuin-type domain-containing protein</fullName>
    </recommendedName>
</protein>
<feature type="signal peptide" evidence="2">
    <location>
        <begin position="1"/>
        <end position="21"/>
    </location>
</feature>
<feature type="compositionally biased region" description="Polar residues" evidence="1">
    <location>
        <begin position="25"/>
        <end position="49"/>
    </location>
</feature>
<feature type="chain" id="PRO_5042158868" description="Deacetylase sirtuin-type domain-containing protein" evidence="2">
    <location>
        <begin position="22"/>
        <end position="337"/>
    </location>
</feature>
<reference evidence="3" key="1">
    <citation type="submission" date="2023-08" db="EMBL/GenBank/DDBJ databases">
        <authorList>
            <person name="Audoor S."/>
            <person name="Bilcke G."/>
        </authorList>
    </citation>
    <scope>NUCLEOTIDE SEQUENCE</scope>
</reference>
<evidence type="ECO:0008006" key="5">
    <source>
        <dbReference type="Google" id="ProtNLM"/>
    </source>
</evidence>
<dbReference type="AlphaFoldDB" id="A0AAD2FLI5"/>
<name>A0AAD2FLI5_9STRA</name>
<evidence type="ECO:0000313" key="3">
    <source>
        <dbReference type="EMBL" id="CAJ1941179.1"/>
    </source>
</evidence>
<accession>A0AAD2FLI5</accession>
<keyword evidence="2" id="KW-0732">Signal</keyword>
<dbReference type="Proteomes" id="UP001295423">
    <property type="component" value="Unassembled WGS sequence"/>
</dbReference>
<evidence type="ECO:0000256" key="2">
    <source>
        <dbReference type="SAM" id="SignalP"/>
    </source>
</evidence>
<comment type="caution">
    <text evidence="3">The sequence shown here is derived from an EMBL/GenBank/DDBJ whole genome shotgun (WGS) entry which is preliminary data.</text>
</comment>
<organism evidence="3 4">
    <name type="scientific">Cylindrotheca closterium</name>
    <dbReference type="NCBI Taxonomy" id="2856"/>
    <lineage>
        <taxon>Eukaryota</taxon>
        <taxon>Sar</taxon>
        <taxon>Stramenopiles</taxon>
        <taxon>Ochrophyta</taxon>
        <taxon>Bacillariophyta</taxon>
        <taxon>Bacillariophyceae</taxon>
        <taxon>Bacillariophycidae</taxon>
        <taxon>Bacillariales</taxon>
        <taxon>Bacillariaceae</taxon>
        <taxon>Cylindrotheca</taxon>
    </lineage>
</organism>
<gene>
    <name evidence="3" type="ORF">CYCCA115_LOCUS7392</name>
</gene>
<keyword evidence="4" id="KW-1185">Reference proteome</keyword>
<dbReference type="EMBL" id="CAKOGP040001001">
    <property type="protein sequence ID" value="CAJ1941179.1"/>
    <property type="molecule type" value="Genomic_DNA"/>
</dbReference>
<feature type="compositionally biased region" description="Low complexity" evidence="1">
    <location>
        <begin position="75"/>
        <end position="90"/>
    </location>
</feature>
<feature type="region of interest" description="Disordered" evidence="1">
    <location>
        <begin position="25"/>
        <end position="90"/>
    </location>
</feature>
<proteinExistence type="predicted"/>
<sequence>MRTAIALISCVIVIFILLSTEKQTSQNANATGTATKDVSSRRSWLNNETMRSHTAESPSPSGNGRRKPSMDQDTSSDIRSRSFTTTRTPTTSASLLSQPFQIFQLGDPRSASTFQFELLCSIVTWKMLPITSKEIPCRFIKRTQMRGNRFQRRLREKVANNETFVFKAHNDPGVIRELVKSTHLVVFSSGGVGSSFAIYTQQYNRLQRCPECEVDQYQPLFQLSDTEVSQIKEHMKIFGIIRQCCGLQMSQYEMQRLHGCDMTKYLDRSSYPNCEQHSADEMRAMEDAFAASPIPFRVSSPEYNWAKPGDCARFRGEIVVNGKGFNGKVFLGCEDIP</sequence>